<evidence type="ECO:0000313" key="4">
    <source>
        <dbReference type="Proteomes" id="UP001500755"/>
    </source>
</evidence>
<proteinExistence type="predicted"/>
<gene>
    <name evidence="3" type="ORF">GCM10009755_27260</name>
</gene>
<feature type="compositionally biased region" description="Gly residues" evidence="1">
    <location>
        <begin position="55"/>
        <end position="64"/>
    </location>
</feature>
<accession>A0ABP5F1E7</accession>
<sequence length="291" mass="30426">MAPSASFRVPTVLAATTALLLLSGCSVVRDAFAPAQRQPEDPATAEASDASAGAAPGGTRGPGTAGPDSDGTITFTGSGGSEDDEEESRSGSWSGTGGGEAGTASLPDPLEGSERNRTDAIMDAGEAMAWSGDGEGPVSLEFPIDRDWVETELADDASSRASAFDHHNGCQLFEFASDTSEIDTSYASEWHATGIWAGVADEDSLEQAADYEIDSEIGWALQDENDEVVDVMRSYGTATFSGVPYLYEGRARVVQDRGWSFTAYLLCPQAYEAGFPEMVESTLDSVVVGEG</sequence>
<feature type="signal peptide" evidence="2">
    <location>
        <begin position="1"/>
        <end position="28"/>
    </location>
</feature>
<evidence type="ECO:0000313" key="3">
    <source>
        <dbReference type="EMBL" id="GAA2014122.1"/>
    </source>
</evidence>
<dbReference type="Proteomes" id="UP001500755">
    <property type="component" value="Unassembled WGS sequence"/>
</dbReference>
<dbReference type="EMBL" id="BAAANO010000034">
    <property type="protein sequence ID" value="GAA2014122.1"/>
    <property type="molecule type" value="Genomic_DNA"/>
</dbReference>
<protein>
    <submittedName>
        <fullName evidence="3">Uncharacterized protein</fullName>
    </submittedName>
</protein>
<organism evidence="3 4">
    <name type="scientific">Brevibacterium samyangense</name>
    <dbReference type="NCBI Taxonomy" id="366888"/>
    <lineage>
        <taxon>Bacteria</taxon>
        <taxon>Bacillati</taxon>
        <taxon>Actinomycetota</taxon>
        <taxon>Actinomycetes</taxon>
        <taxon>Micrococcales</taxon>
        <taxon>Brevibacteriaceae</taxon>
        <taxon>Brevibacterium</taxon>
    </lineage>
</organism>
<feature type="region of interest" description="Disordered" evidence="1">
    <location>
        <begin position="34"/>
        <end position="115"/>
    </location>
</feature>
<keyword evidence="2" id="KW-0732">Signal</keyword>
<dbReference type="RefSeq" id="WP_344310584.1">
    <property type="nucleotide sequence ID" value="NZ_BAAANO010000034.1"/>
</dbReference>
<feature type="chain" id="PRO_5046767059" evidence="2">
    <location>
        <begin position="29"/>
        <end position="291"/>
    </location>
</feature>
<evidence type="ECO:0000256" key="2">
    <source>
        <dbReference type="SAM" id="SignalP"/>
    </source>
</evidence>
<evidence type="ECO:0000256" key="1">
    <source>
        <dbReference type="SAM" id="MobiDB-lite"/>
    </source>
</evidence>
<comment type="caution">
    <text evidence="3">The sequence shown here is derived from an EMBL/GenBank/DDBJ whole genome shotgun (WGS) entry which is preliminary data.</text>
</comment>
<keyword evidence="4" id="KW-1185">Reference proteome</keyword>
<feature type="compositionally biased region" description="Low complexity" evidence="1">
    <location>
        <begin position="41"/>
        <end position="54"/>
    </location>
</feature>
<name>A0ABP5F1E7_9MICO</name>
<reference evidence="4" key="1">
    <citation type="journal article" date="2019" name="Int. J. Syst. Evol. Microbiol.">
        <title>The Global Catalogue of Microorganisms (GCM) 10K type strain sequencing project: providing services to taxonomists for standard genome sequencing and annotation.</title>
        <authorList>
            <consortium name="The Broad Institute Genomics Platform"/>
            <consortium name="The Broad Institute Genome Sequencing Center for Infectious Disease"/>
            <person name="Wu L."/>
            <person name="Ma J."/>
        </authorList>
    </citation>
    <scope>NUCLEOTIDE SEQUENCE [LARGE SCALE GENOMIC DNA]</scope>
    <source>
        <strain evidence="4">JCM 14546</strain>
    </source>
</reference>